<feature type="coiled-coil region" evidence="1">
    <location>
        <begin position="80"/>
        <end position="107"/>
    </location>
</feature>
<evidence type="ECO:0000256" key="1">
    <source>
        <dbReference type="SAM" id="Coils"/>
    </source>
</evidence>
<evidence type="ECO:0000313" key="3">
    <source>
        <dbReference type="Proteomes" id="UP000054422"/>
    </source>
</evidence>
<protein>
    <recommendedName>
        <fullName evidence="4">Flagellar FliJ protein</fullName>
    </recommendedName>
</protein>
<accession>A0A0A2SVF8</accession>
<sequence length="117" mass="14181">MQNSRMTRFKKVEKIIKLQQKNLGFRLDELKNLIEKKKQSIAVVEKYLSEYEEQFNQINHISVPNLQNFQSFLNQIVLVLNQERESLQQLNIKREDLFADYLNSENRIELIKKYYTK</sequence>
<comment type="caution">
    <text evidence="2">The sequence shown here is derived from an EMBL/GenBank/DDBJ whole genome shotgun (WGS) entry which is preliminary data.</text>
</comment>
<evidence type="ECO:0000313" key="2">
    <source>
        <dbReference type="EMBL" id="KGP63721.1"/>
    </source>
</evidence>
<dbReference type="InterPro" id="IPR053716">
    <property type="entry name" value="Flag_assembly_chemotaxis_eff"/>
</dbReference>
<reference evidence="2 3" key="1">
    <citation type="submission" date="2014-05" db="EMBL/GenBank/DDBJ databases">
        <authorList>
            <person name="Rizzardi K."/>
            <person name="Winiecka-Krusnell J."/>
            <person name="Ramliden M."/>
            <person name="Alm E."/>
            <person name="Andersson S."/>
            <person name="Byfors S."/>
        </authorList>
    </citation>
    <scope>NUCLEOTIDE SEQUENCE [LARGE SCALE GENOMIC DNA]</scope>
    <source>
        <strain evidence="2 3">LEGN</strain>
    </source>
</reference>
<dbReference type="AlphaFoldDB" id="A0A0A2SVF8"/>
<dbReference type="Proteomes" id="UP000054422">
    <property type="component" value="Unassembled WGS sequence"/>
</dbReference>
<keyword evidence="1" id="KW-0175">Coiled coil</keyword>
<organism evidence="2 3">
    <name type="scientific">Legionella norrlandica</name>
    <dbReference type="NCBI Taxonomy" id="1498499"/>
    <lineage>
        <taxon>Bacteria</taxon>
        <taxon>Pseudomonadati</taxon>
        <taxon>Pseudomonadota</taxon>
        <taxon>Gammaproteobacteria</taxon>
        <taxon>Legionellales</taxon>
        <taxon>Legionellaceae</taxon>
        <taxon>Legionella</taxon>
    </lineage>
</organism>
<name>A0A0A2SVF8_9GAMM</name>
<proteinExistence type="predicted"/>
<dbReference type="RefSeq" id="WP_035888098.1">
    <property type="nucleotide sequence ID" value="NZ_JNCF01000011.1"/>
</dbReference>
<dbReference type="EMBL" id="JNCF01000011">
    <property type="protein sequence ID" value="KGP63721.1"/>
    <property type="molecule type" value="Genomic_DNA"/>
</dbReference>
<evidence type="ECO:0008006" key="4">
    <source>
        <dbReference type="Google" id="ProtNLM"/>
    </source>
</evidence>
<keyword evidence="3" id="KW-1185">Reference proteome</keyword>
<feature type="coiled-coil region" evidence="1">
    <location>
        <begin position="27"/>
        <end position="54"/>
    </location>
</feature>
<gene>
    <name evidence="2" type="ORF">EP47_04990</name>
</gene>
<dbReference type="Gene3D" id="1.10.287.1700">
    <property type="match status" value="1"/>
</dbReference>